<reference evidence="1 2" key="1">
    <citation type="submission" date="2018-05" db="EMBL/GenBank/DDBJ databases">
        <title>Genomic Encyclopedia of Type Strains, Phase IV (KMG-IV): sequencing the most valuable type-strain genomes for metagenomic binning, comparative biology and taxonomic classification.</title>
        <authorList>
            <person name="Goeker M."/>
        </authorList>
    </citation>
    <scope>NUCLEOTIDE SEQUENCE [LARGE SCALE GENOMIC DNA]</scope>
    <source>
        <strain evidence="1 2">DSM 44704</strain>
    </source>
</reference>
<accession>A0A318K2T2</accession>
<keyword evidence="2" id="KW-1185">Reference proteome</keyword>
<dbReference type="OrthoDB" id="3694660at2"/>
<gene>
    <name evidence="1" type="ORF">DFR70_108352</name>
</gene>
<protein>
    <submittedName>
        <fullName evidence="1">Uncharacterized protein</fullName>
    </submittedName>
</protein>
<sequence>MLVPPAIPPLTPIAELIENLRSAPAPVREPIDSNIVYSMCTVGDAGRIHDKHLLTALGWNIGTRLDIGCDPDSVVIVHPTEHGHTHMSTAHQFRIPFRQRRITDLNVGDKVLLVAHPNE</sequence>
<proteinExistence type="predicted"/>
<dbReference type="EMBL" id="QJKF01000008">
    <property type="protein sequence ID" value="PXX61794.1"/>
    <property type="molecule type" value="Genomic_DNA"/>
</dbReference>
<comment type="caution">
    <text evidence="1">The sequence shown here is derived from an EMBL/GenBank/DDBJ whole genome shotgun (WGS) entry which is preliminary data.</text>
</comment>
<evidence type="ECO:0000313" key="1">
    <source>
        <dbReference type="EMBL" id="PXX61794.1"/>
    </source>
</evidence>
<dbReference type="RefSeq" id="WP_040742846.1">
    <property type="nucleotide sequence ID" value="NZ_QJKF01000008.1"/>
</dbReference>
<dbReference type="AlphaFoldDB" id="A0A318K2T2"/>
<evidence type="ECO:0000313" key="2">
    <source>
        <dbReference type="Proteomes" id="UP000247569"/>
    </source>
</evidence>
<dbReference type="Proteomes" id="UP000247569">
    <property type="component" value="Unassembled WGS sequence"/>
</dbReference>
<organism evidence="1 2">
    <name type="scientific">Nocardia tenerifensis</name>
    <dbReference type="NCBI Taxonomy" id="228006"/>
    <lineage>
        <taxon>Bacteria</taxon>
        <taxon>Bacillati</taxon>
        <taxon>Actinomycetota</taxon>
        <taxon>Actinomycetes</taxon>
        <taxon>Mycobacteriales</taxon>
        <taxon>Nocardiaceae</taxon>
        <taxon>Nocardia</taxon>
    </lineage>
</organism>
<name>A0A318K2T2_9NOCA</name>